<feature type="transmembrane region" description="Helical" evidence="6">
    <location>
        <begin position="351"/>
        <end position="370"/>
    </location>
</feature>
<evidence type="ECO:0000313" key="7">
    <source>
        <dbReference type="EMBL" id="PYI39767.1"/>
    </source>
</evidence>
<keyword evidence="8" id="KW-1185">Reference proteome</keyword>
<evidence type="ECO:0000256" key="6">
    <source>
        <dbReference type="SAM" id="Phobius"/>
    </source>
</evidence>
<dbReference type="PANTHER" id="PTHR11706">
    <property type="entry name" value="SOLUTE CARRIER PROTEIN FAMILY 11 MEMBER"/>
    <property type="match status" value="1"/>
</dbReference>
<feature type="transmembrane region" description="Helical" evidence="6">
    <location>
        <begin position="124"/>
        <end position="143"/>
    </location>
</feature>
<dbReference type="Pfam" id="PF01566">
    <property type="entry name" value="Nramp"/>
    <property type="match status" value="1"/>
</dbReference>
<dbReference type="NCBIfam" id="NF001923">
    <property type="entry name" value="PRK00701.1"/>
    <property type="match status" value="1"/>
</dbReference>
<keyword evidence="2" id="KW-0813">Transport</keyword>
<dbReference type="GO" id="GO:0005886">
    <property type="term" value="C:plasma membrane"/>
    <property type="evidence" value="ECO:0007669"/>
    <property type="project" value="TreeGrafter"/>
</dbReference>
<feature type="transmembrane region" description="Helical" evidence="6">
    <location>
        <begin position="328"/>
        <end position="345"/>
    </location>
</feature>
<feature type="transmembrane region" description="Helical" evidence="6">
    <location>
        <begin position="194"/>
        <end position="213"/>
    </location>
</feature>
<evidence type="ECO:0000256" key="1">
    <source>
        <dbReference type="ARBA" id="ARBA00004141"/>
    </source>
</evidence>
<evidence type="ECO:0000256" key="2">
    <source>
        <dbReference type="ARBA" id="ARBA00022448"/>
    </source>
</evidence>
<dbReference type="RefSeq" id="WP_110483940.1">
    <property type="nucleotide sequence ID" value="NZ_QJVC01000002.1"/>
</dbReference>
<dbReference type="NCBIfam" id="TIGR01197">
    <property type="entry name" value="nramp"/>
    <property type="match status" value="1"/>
</dbReference>
<feature type="transmembrane region" description="Helical" evidence="6">
    <location>
        <begin position="94"/>
        <end position="118"/>
    </location>
</feature>
<comment type="caution">
    <text evidence="7">The sequence shown here is derived from an EMBL/GenBank/DDBJ whole genome shotgun (WGS) entry which is preliminary data.</text>
</comment>
<feature type="transmembrane region" description="Helical" evidence="6">
    <location>
        <begin position="243"/>
        <end position="268"/>
    </location>
</feature>
<feature type="transmembrane region" description="Helical" evidence="6">
    <location>
        <begin position="288"/>
        <end position="316"/>
    </location>
</feature>
<organism evidence="7 8">
    <name type="scientific">Arthrobacter psychrolactophilus</name>
    <dbReference type="NCBI Taxonomy" id="92442"/>
    <lineage>
        <taxon>Bacteria</taxon>
        <taxon>Bacillati</taxon>
        <taxon>Actinomycetota</taxon>
        <taxon>Actinomycetes</taxon>
        <taxon>Micrococcales</taxon>
        <taxon>Micrococcaceae</taxon>
        <taxon>Arthrobacter</taxon>
    </lineage>
</organism>
<keyword evidence="5 6" id="KW-0472">Membrane</keyword>
<feature type="transmembrane region" description="Helical" evidence="6">
    <location>
        <begin position="12"/>
        <end position="31"/>
    </location>
</feature>
<keyword evidence="3 6" id="KW-0812">Transmembrane</keyword>
<dbReference type="Proteomes" id="UP000247980">
    <property type="component" value="Unassembled WGS sequence"/>
</dbReference>
<feature type="transmembrane region" description="Helical" evidence="6">
    <location>
        <begin position="390"/>
        <end position="411"/>
    </location>
</feature>
<protein>
    <submittedName>
        <fullName evidence="7">Divalent metal cation transporter</fullName>
    </submittedName>
</protein>
<dbReference type="GO" id="GO:0034755">
    <property type="term" value="P:iron ion transmembrane transport"/>
    <property type="evidence" value="ECO:0007669"/>
    <property type="project" value="TreeGrafter"/>
</dbReference>
<dbReference type="InterPro" id="IPR001046">
    <property type="entry name" value="NRAMP_fam"/>
</dbReference>
<dbReference type="AlphaFoldDB" id="A0A2V5JI10"/>
<dbReference type="PRINTS" id="PR00447">
    <property type="entry name" value="NATRESASSCMP"/>
</dbReference>
<feature type="transmembrane region" description="Helical" evidence="6">
    <location>
        <begin position="155"/>
        <end position="174"/>
    </location>
</feature>
<evidence type="ECO:0000313" key="8">
    <source>
        <dbReference type="Proteomes" id="UP000247980"/>
    </source>
</evidence>
<name>A0A2V5JI10_9MICC</name>
<proteinExistence type="predicted"/>
<dbReference type="GO" id="GO:0005384">
    <property type="term" value="F:manganese ion transmembrane transporter activity"/>
    <property type="evidence" value="ECO:0007669"/>
    <property type="project" value="TreeGrafter"/>
</dbReference>
<gene>
    <name evidence="7" type="ORF">CVS30_03645</name>
</gene>
<dbReference type="NCBIfam" id="NF037982">
    <property type="entry name" value="Nramp_1"/>
    <property type="match status" value="1"/>
</dbReference>
<evidence type="ECO:0000256" key="4">
    <source>
        <dbReference type="ARBA" id="ARBA00022989"/>
    </source>
</evidence>
<evidence type="ECO:0000256" key="3">
    <source>
        <dbReference type="ARBA" id="ARBA00022692"/>
    </source>
</evidence>
<dbReference type="OrthoDB" id="9787548at2"/>
<reference evidence="7 8" key="1">
    <citation type="submission" date="2018-05" db="EMBL/GenBank/DDBJ databases">
        <title>Genetic diversity of glacier-inhabiting Cryobacterium bacteria in China and description of Cryobacterium mengkeensis sp. nov. and Arthrobacter glacialis sp. nov.</title>
        <authorList>
            <person name="Liu Q."/>
            <person name="Xin Y.-H."/>
        </authorList>
    </citation>
    <scope>NUCLEOTIDE SEQUENCE [LARGE SCALE GENOMIC DNA]</scope>
    <source>
        <strain evidence="7 8">B7</strain>
    </source>
</reference>
<evidence type="ECO:0000256" key="5">
    <source>
        <dbReference type="ARBA" id="ARBA00023136"/>
    </source>
</evidence>
<feature type="transmembrane region" description="Helical" evidence="6">
    <location>
        <begin position="43"/>
        <end position="64"/>
    </location>
</feature>
<dbReference type="PANTHER" id="PTHR11706:SF33">
    <property type="entry name" value="NATURAL RESISTANCE-ASSOCIATED MACROPHAGE PROTEIN 2"/>
    <property type="match status" value="1"/>
</dbReference>
<sequence>MLETVKAKTPRRGGGLILLLGPAFVAAIAYVDPGNVAANLTSGASYGYLLVWVLVAANFMAMLVQYQSAKLGVVTGLSLPEHLGRRFKTGPRRLYWLQAELVAMATDLAEVVGGAIALNLLFQVPLPIGGLIVGLCSMALLTVQNRHGQRRFESAIIFLLIIITIGFLAGLVLSPPDPAGIANGLIPRFQGAESIMLAAGMLGATVMPHAIYLHSQLAKDRHPNARKSPAGLLRVIKATRADVVLALLLAGAVNIGMLLLAASTLRGIAGTDSIEGAHAAIVNSLGPVIGVVFAVGLLASGLASTSVGAYAGATIMHGLLKIRIPLQLRRLVSLMPAIILLSVGVDPTWALIVSQIVLSFGIPFALIPLLRLTANKEIMGEHRDGWPLRLAALVSVVLIVALNALLLWLTFRGQG</sequence>
<keyword evidence="4 6" id="KW-1133">Transmembrane helix</keyword>
<dbReference type="EMBL" id="QJVC01000002">
    <property type="protein sequence ID" value="PYI39767.1"/>
    <property type="molecule type" value="Genomic_DNA"/>
</dbReference>
<accession>A0A2V5JI10</accession>
<dbReference type="GO" id="GO:0015086">
    <property type="term" value="F:cadmium ion transmembrane transporter activity"/>
    <property type="evidence" value="ECO:0007669"/>
    <property type="project" value="TreeGrafter"/>
</dbReference>
<comment type="subcellular location">
    <subcellularLocation>
        <location evidence="1">Membrane</location>
        <topology evidence="1">Multi-pass membrane protein</topology>
    </subcellularLocation>
</comment>